<protein>
    <submittedName>
        <fullName evidence="1">6426_t:CDS:1</fullName>
    </submittedName>
</protein>
<keyword evidence="2" id="KW-1185">Reference proteome</keyword>
<accession>A0ACA9M3C2</accession>
<name>A0ACA9M3C2_9GLOM</name>
<evidence type="ECO:0000313" key="2">
    <source>
        <dbReference type="Proteomes" id="UP000789860"/>
    </source>
</evidence>
<proteinExistence type="predicted"/>
<dbReference type="Proteomes" id="UP000789860">
    <property type="component" value="Unassembled WGS sequence"/>
</dbReference>
<sequence>MGRQNLFGIVIGTAMQKTVKVRVARQFVHPIVRKIITRHKNFFAHDEKELCALGDVVRIEACRPLSKKKSFTVAEII</sequence>
<comment type="caution">
    <text evidence="1">The sequence shown here is derived from an EMBL/GenBank/DDBJ whole genome shotgun (WGS) entry which is preliminary data.</text>
</comment>
<feature type="non-terminal residue" evidence="1">
    <location>
        <position position="77"/>
    </location>
</feature>
<feature type="non-terminal residue" evidence="1">
    <location>
        <position position="1"/>
    </location>
</feature>
<gene>
    <name evidence="1" type="ORF">SCALOS_LOCUS5468</name>
</gene>
<dbReference type="EMBL" id="CAJVPM010008928">
    <property type="protein sequence ID" value="CAG8559754.1"/>
    <property type="molecule type" value="Genomic_DNA"/>
</dbReference>
<reference evidence="1" key="1">
    <citation type="submission" date="2021-06" db="EMBL/GenBank/DDBJ databases">
        <authorList>
            <person name="Kallberg Y."/>
            <person name="Tangrot J."/>
            <person name="Rosling A."/>
        </authorList>
    </citation>
    <scope>NUCLEOTIDE SEQUENCE</scope>
    <source>
        <strain evidence="1">AU212A</strain>
    </source>
</reference>
<evidence type="ECO:0000313" key="1">
    <source>
        <dbReference type="EMBL" id="CAG8559754.1"/>
    </source>
</evidence>
<organism evidence="1 2">
    <name type="scientific">Scutellospora calospora</name>
    <dbReference type="NCBI Taxonomy" id="85575"/>
    <lineage>
        <taxon>Eukaryota</taxon>
        <taxon>Fungi</taxon>
        <taxon>Fungi incertae sedis</taxon>
        <taxon>Mucoromycota</taxon>
        <taxon>Glomeromycotina</taxon>
        <taxon>Glomeromycetes</taxon>
        <taxon>Diversisporales</taxon>
        <taxon>Gigasporaceae</taxon>
        <taxon>Scutellospora</taxon>
    </lineage>
</organism>